<reference evidence="1 2" key="1">
    <citation type="journal article" date="2009" name="Stand. Genomic Sci.">
        <title>Complete genome sequence of Desulfotomaculum acetoxidans type strain (5575).</title>
        <authorList>
            <person name="Spring S."/>
            <person name="Lapidus A."/>
            <person name="Schroder M."/>
            <person name="Gleim D."/>
            <person name="Sims D."/>
            <person name="Meincke L."/>
            <person name="Glavina Del Rio T."/>
            <person name="Tice H."/>
            <person name="Copeland A."/>
            <person name="Cheng J.F."/>
            <person name="Lucas S."/>
            <person name="Chen F."/>
            <person name="Nolan M."/>
            <person name="Bruce D."/>
            <person name="Goodwin L."/>
            <person name="Pitluck S."/>
            <person name="Ivanova N."/>
            <person name="Mavromatis K."/>
            <person name="Mikhailova N."/>
            <person name="Pati A."/>
            <person name="Chen A."/>
            <person name="Palaniappan K."/>
            <person name="Land M."/>
            <person name="Hauser L."/>
            <person name="Chang Y.J."/>
            <person name="Jeffries C.D."/>
            <person name="Chain P."/>
            <person name="Saunders E."/>
            <person name="Brettin T."/>
            <person name="Detter J.C."/>
            <person name="Goker M."/>
            <person name="Bristow J."/>
            <person name="Eisen J.A."/>
            <person name="Markowitz V."/>
            <person name="Hugenholtz P."/>
            <person name="Kyrpides N.C."/>
            <person name="Klenk H.P."/>
            <person name="Han C."/>
        </authorList>
    </citation>
    <scope>NUCLEOTIDE SEQUENCE [LARGE SCALE GENOMIC DNA]</scope>
    <source>
        <strain evidence="2">ATCC 49208 / DSM 771 / VKM B-1644</strain>
    </source>
</reference>
<sequence>MGMERHFGIGLLVYDDIIDWDNYEQKIDPVIKEDVEFNGVTKKVYDVLIVPVDRPYVGVVLPSLWGKLYSTEKGGHQINLDEVDPRSIGVTVYAQMKVNEILNKISKRKILLTELQLRFYDYYI</sequence>
<evidence type="ECO:0000313" key="2">
    <source>
        <dbReference type="Proteomes" id="UP000002217"/>
    </source>
</evidence>
<accession>C8W379</accession>
<name>C8W379_DESAS</name>
<dbReference type="Proteomes" id="UP000002217">
    <property type="component" value="Chromosome"/>
</dbReference>
<evidence type="ECO:0000313" key="1">
    <source>
        <dbReference type="EMBL" id="ACV61846.1"/>
    </source>
</evidence>
<dbReference type="EMBL" id="CP001720">
    <property type="protein sequence ID" value="ACV61846.1"/>
    <property type="molecule type" value="Genomic_DNA"/>
</dbReference>
<organism evidence="1 2">
    <name type="scientific">Desulfofarcimen acetoxidans (strain ATCC 49208 / DSM 771 / KCTC 5769 / VKM B-1644 / 5575)</name>
    <name type="common">Desulfotomaculum acetoxidans</name>
    <dbReference type="NCBI Taxonomy" id="485916"/>
    <lineage>
        <taxon>Bacteria</taxon>
        <taxon>Bacillati</taxon>
        <taxon>Bacillota</taxon>
        <taxon>Clostridia</taxon>
        <taxon>Eubacteriales</taxon>
        <taxon>Peptococcaceae</taxon>
        <taxon>Desulfofarcimen</taxon>
    </lineage>
</organism>
<proteinExistence type="predicted"/>
<dbReference type="AlphaFoldDB" id="C8W379"/>
<dbReference type="OrthoDB" id="1806980at2"/>
<dbReference type="RefSeq" id="WP_015756561.1">
    <property type="nucleotide sequence ID" value="NC_013216.1"/>
</dbReference>
<dbReference type="HOGENOM" id="CLU_2000201_0_0_9"/>
<keyword evidence="2" id="KW-1185">Reference proteome</keyword>
<gene>
    <name evidence="1" type="ordered locus">Dtox_0957</name>
</gene>
<protein>
    <submittedName>
        <fullName evidence="1">Uncharacterized protein</fullName>
    </submittedName>
</protein>
<dbReference type="KEGG" id="dae:Dtox_0957"/>